<sequence>PPAAHLRQSAQEAAAGPRNWACAAGARGIQHRPGPDQ</sequence>
<organism evidence="1">
    <name type="scientific">Tanacetum cinerariifolium</name>
    <name type="common">Dalmatian daisy</name>
    <name type="synonym">Chrysanthemum cinerariifolium</name>
    <dbReference type="NCBI Taxonomy" id="118510"/>
    <lineage>
        <taxon>Eukaryota</taxon>
        <taxon>Viridiplantae</taxon>
        <taxon>Streptophyta</taxon>
        <taxon>Embryophyta</taxon>
        <taxon>Tracheophyta</taxon>
        <taxon>Spermatophyta</taxon>
        <taxon>Magnoliopsida</taxon>
        <taxon>eudicotyledons</taxon>
        <taxon>Gunneridae</taxon>
        <taxon>Pentapetalae</taxon>
        <taxon>asterids</taxon>
        <taxon>campanulids</taxon>
        <taxon>Asterales</taxon>
        <taxon>Asteraceae</taxon>
        <taxon>Asteroideae</taxon>
        <taxon>Anthemideae</taxon>
        <taxon>Anthemidinae</taxon>
        <taxon>Tanacetum</taxon>
    </lineage>
</organism>
<evidence type="ECO:0000313" key="1">
    <source>
        <dbReference type="EMBL" id="GFD52087.1"/>
    </source>
</evidence>
<accession>A0A699WX54</accession>
<dbReference type="AlphaFoldDB" id="A0A699WX54"/>
<name>A0A699WX54_TANCI</name>
<comment type="caution">
    <text evidence="1">The sequence shown here is derived from an EMBL/GenBank/DDBJ whole genome shotgun (WGS) entry which is preliminary data.</text>
</comment>
<feature type="non-terminal residue" evidence="1">
    <location>
        <position position="1"/>
    </location>
</feature>
<proteinExistence type="predicted"/>
<gene>
    <name evidence="1" type="ORF">Tci_924056</name>
</gene>
<dbReference type="EMBL" id="BKCJ011777758">
    <property type="protein sequence ID" value="GFD52087.1"/>
    <property type="molecule type" value="Genomic_DNA"/>
</dbReference>
<reference evidence="1" key="1">
    <citation type="journal article" date="2019" name="Sci. Rep.">
        <title>Draft genome of Tanacetum cinerariifolium, the natural source of mosquito coil.</title>
        <authorList>
            <person name="Yamashiro T."/>
            <person name="Shiraishi A."/>
            <person name="Satake H."/>
            <person name="Nakayama K."/>
        </authorList>
    </citation>
    <scope>NUCLEOTIDE SEQUENCE</scope>
</reference>
<protein>
    <submittedName>
        <fullName evidence="1">Uncharacterized protein</fullName>
    </submittedName>
</protein>